<protein>
    <submittedName>
        <fullName evidence="1">Pyruvate kinase</fullName>
    </submittedName>
</protein>
<comment type="caution">
    <text evidence="1">The sequence shown here is derived from an EMBL/GenBank/DDBJ whole genome shotgun (WGS) entry which is preliminary data.</text>
</comment>
<dbReference type="RefSeq" id="WP_086784773.1">
    <property type="nucleotide sequence ID" value="NZ_JAGIOO010000001.1"/>
</dbReference>
<sequence length="186" mass="21254">MFRRRRLRRQLDELLLDLDAPPSASAQDICVQLCATVARHLGLRIRLHFDDLGSDGPTGLWVSTVDQENIILVTTARSWTHRLYILTHELAHMLCGHRTAQLDNEERTELLLPAVSPERVMKVAARECMSDRHEREAEQVANMLMRALMRWAAKQQVAPLTVSSDSGSSRLRYCFEFQPGRDHRAG</sequence>
<dbReference type="GO" id="GO:0016301">
    <property type="term" value="F:kinase activity"/>
    <property type="evidence" value="ECO:0007669"/>
    <property type="project" value="UniProtKB-KW"/>
</dbReference>
<dbReference type="Proteomes" id="UP001519363">
    <property type="component" value="Unassembled WGS sequence"/>
</dbReference>
<evidence type="ECO:0000313" key="1">
    <source>
        <dbReference type="EMBL" id="MBP2471142.1"/>
    </source>
</evidence>
<dbReference type="Gene3D" id="1.10.10.2910">
    <property type="match status" value="1"/>
</dbReference>
<proteinExistence type="predicted"/>
<evidence type="ECO:0000313" key="2">
    <source>
        <dbReference type="Proteomes" id="UP001519363"/>
    </source>
</evidence>
<keyword evidence="1" id="KW-0418">Kinase</keyword>
<gene>
    <name evidence="1" type="ORF">JOF53_000014</name>
</gene>
<keyword evidence="1" id="KW-0808">Transferase</keyword>
<reference evidence="1 2" key="1">
    <citation type="submission" date="2021-03" db="EMBL/GenBank/DDBJ databases">
        <title>Sequencing the genomes of 1000 actinobacteria strains.</title>
        <authorList>
            <person name="Klenk H.-P."/>
        </authorList>
    </citation>
    <scope>NUCLEOTIDE SEQUENCE [LARGE SCALE GENOMIC DNA]</scope>
    <source>
        <strain evidence="1 2">DSM 44580</strain>
    </source>
</reference>
<name>A0ABS5A3H8_9PSEU</name>
<accession>A0ABS5A3H8</accession>
<keyword evidence="1" id="KW-0670">Pyruvate</keyword>
<dbReference type="EMBL" id="JAGIOO010000001">
    <property type="protein sequence ID" value="MBP2471142.1"/>
    <property type="molecule type" value="Genomic_DNA"/>
</dbReference>
<keyword evidence="2" id="KW-1185">Reference proteome</keyword>
<organism evidence="1 2">
    <name type="scientific">Crossiella equi</name>
    <dbReference type="NCBI Taxonomy" id="130796"/>
    <lineage>
        <taxon>Bacteria</taxon>
        <taxon>Bacillati</taxon>
        <taxon>Actinomycetota</taxon>
        <taxon>Actinomycetes</taxon>
        <taxon>Pseudonocardiales</taxon>
        <taxon>Pseudonocardiaceae</taxon>
        <taxon>Crossiella</taxon>
    </lineage>
</organism>